<comment type="caution">
    <text evidence="2">The sequence shown here is derived from an EMBL/GenBank/DDBJ whole genome shotgun (WGS) entry which is preliminary data.</text>
</comment>
<proteinExistence type="predicted"/>
<name>A0A0W0W0G1_9GAMM</name>
<accession>A0A0W0W0G1</accession>
<protein>
    <recommendedName>
        <fullName evidence="4">Tfp pilus assembly protein PilV</fullName>
    </recommendedName>
</protein>
<evidence type="ECO:0008006" key="4">
    <source>
        <dbReference type="Google" id="ProtNLM"/>
    </source>
</evidence>
<sequence>MKIQGFSFLEVLVSLILVTSVSLALLQQQLQVSQFLQRALQRAFASTLLDNNSERVLARQPLAKPQNPYELTKTEISQGLILSLAWGFEPANSGCCQLQRSLITR</sequence>
<evidence type="ECO:0000313" key="2">
    <source>
        <dbReference type="EMBL" id="KTD25786.1"/>
    </source>
</evidence>
<keyword evidence="1" id="KW-1133">Transmembrane helix</keyword>
<dbReference type="AlphaFoldDB" id="A0A0W0W0G1"/>
<keyword evidence="1" id="KW-0472">Membrane</keyword>
<feature type="transmembrane region" description="Helical" evidence="1">
    <location>
        <begin position="6"/>
        <end position="26"/>
    </location>
</feature>
<keyword evidence="1" id="KW-0812">Transmembrane</keyword>
<dbReference type="OrthoDB" id="5653950at2"/>
<gene>
    <name evidence="2" type="ORF">Llan_0055</name>
</gene>
<dbReference type="Proteomes" id="UP000054869">
    <property type="component" value="Unassembled WGS sequence"/>
</dbReference>
<dbReference type="PATRIC" id="fig|45067.4.peg.57"/>
<evidence type="ECO:0000313" key="3">
    <source>
        <dbReference type="Proteomes" id="UP000054869"/>
    </source>
</evidence>
<dbReference type="RefSeq" id="WP_035916070.1">
    <property type="nucleotide sequence ID" value="NZ_CAAAJD010000042.1"/>
</dbReference>
<organism evidence="2 3">
    <name type="scientific">Legionella lansingensis</name>
    <dbReference type="NCBI Taxonomy" id="45067"/>
    <lineage>
        <taxon>Bacteria</taxon>
        <taxon>Pseudomonadati</taxon>
        <taxon>Pseudomonadota</taxon>
        <taxon>Gammaproteobacteria</taxon>
        <taxon>Legionellales</taxon>
        <taxon>Legionellaceae</taxon>
        <taxon>Legionella</taxon>
    </lineage>
</organism>
<dbReference type="EMBL" id="LNYI01000002">
    <property type="protein sequence ID" value="KTD25786.1"/>
    <property type="molecule type" value="Genomic_DNA"/>
</dbReference>
<reference evidence="2 3" key="1">
    <citation type="submission" date="2015-11" db="EMBL/GenBank/DDBJ databases">
        <title>Genomic analysis of 38 Legionella species identifies large and diverse effector repertoires.</title>
        <authorList>
            <person name="Burstein D."/>
            <person name="Amaro F."/>
            <person name="Zusman T."/>
            <person name="Lifshitz Z."/>
            <person name="Cohen O."/>
            <person name="Gilbert J.A."/>
            <person name="Pupko T."/>
            <person name="Shuman H.A."/>
            <person name="Segal G."/>
        </authorList>
    </citation>
    <scope>NUCLEOTIDE SEQUENCE [LARGE SCALE GENOMIC DNA]</scope>
    <source>
        <strain evidence="2 3">ATCC 49751</strain>
    </source>
</reference>
<keyword evidence="3" id="KW-1185">Reference proteome</keyword>
<dbReference type="STRING" id="45067.Llan_0055"/>
<evidence type="ECO:0000256" key="1">
    <source>
        <dbReference type="SAM" id="Phobius"/>
    </source>
</evidence>